<dbReference type="GO" id="GO:0003700">
    <property type="term" value="F:DNA-binding transcription factor activity"/>
    <property type="evidence" value="ECO:0007669"/>
    <property type="project" value="InterPro"/>
</dbReference>
<dbReference type="Pfam" id="PF00105">
    <property type="entry name" value="zf-C4"/>
    <property type="match status" value="1"/>
</dbReference>
<dbReference type="InterPro" id="IPR001628">
    <property type="entry name" value="Znf_hrmn_rcpt"/>
</dbReference>
<evidence type="ECO:0000256" key="4">
    <source>
        <dbReference type="ARBA" id="ARBA00022833"/>
    </source>
</evidence>
<dbReference type="SMART" id="SM00399">
    <property type="entry name" value="ZnF_C4"/>
    <property type="match status" value="1"/>
</dbReference>
<feature type="non-terminal residue" evidence="11">
    <location>
        <position position="98"/>
    </location>
</feature>
<comment type="similarity">
    <text evidence="1">Belongs to the nuclear hormone receptor family.</text>
</comment>
<evidence type="ECO:0000256" key="6">
    <source>
        <dbReference type="ARBA" id="ARBA00023125"/>
    </source>
</evidence>
<keyword evidence="3" id="KW-0863">Zinc-finger</keyword>
<evidence type="ECO:0000313" key="12">
    <source>
        <dbReference type="Proteomes" id="UP001328107"/>
    </source>
</evidence>
<keyword evidence="6" id="KW-0238">DNA-binding</keyword>
<proteinExistence type="inferred from homology"/>
<reference evidence="12" key="1">
    <citation type="submission" date="2022-10" db="EMBL/GenBank/DDBJ databases">
        <title>Genome assembly of Pristionchus species.</title>
        <authorList>
            <person name="Yoshida K."/>
            <person name="Sommer R.J."/>
        </authorList>
    </citation>
    <scope>NUCLEOTIDE SEQUENCE [LARGE SCALE GENOMIC DNA]</scope>
    <source>
        <strain evidence="12">RS5460</strain>
    </source>
</reference>
<dbReference type="GO" id="GO:0043565">
    <property type="term" value="F:sequence-specific DNA binding"/>
    <property type="evidence" value="ECO:0007669"/>
    <property type="project" value="InterPro"/>
</dbReference>
<dbReference type="Gene3D" id="3.30.50.10">
    <property type="entry name" value="Erythroid Transcription Factor GATA-1, subunit A"/>
    <property type="match status" value="1"/>
</dbReference>
<keyword evidence="4" id="KW-0862">Zinc</keyword>
<dbReference type="PANTHER" id="PTHR24083">
    <property type="entry name" value="NUCLEAR HORMONE RECEPTOR"/>
    <property type="match status" value="1"/>
</dbReference>
<keyword evidence="5" id="KW-0805">Transcription regulation</keyword>
<dbReference type="InterPro" id="IPR013088">
    <property type="entry name" value="Znf_NHR/GATA"/>
</dbReference>
<dbReference type="PROSITE" id="PS51030">
    <property type="entry name" value="NUCLEAR_REC_DBD_2"/>
    <property type="match status" value="1"/>
</dbReference>
<evidence type="ECO:0000256" key="8">
    <source>
        <dbReference type="ARBA" id="ARBA00023170"/>
    </source>
</evidence>
<comment type="caution">
    <text evidence="11">The sequence shown here is derived from an EMBL/GenBank/DDBJ whole genome shotgun (WGS) entry which is preliminary data.</text>
</comment>
<evidence type="ECO:0000256" key="1">
    <source>
        <dbReference type="ARBA" id="ARBA00005993"/>
    </source>
</evidence>
<dbReference type="Proteomes" id="UP001328107">
    <property type="component" value="Unassembled WGS sequence"/>
</dbReference>
<evidence type="ECO:0000259" key="10">
    <source>
        <dbReference type="PROSITE" id="PS51030"/>
    </source>
</evidence>
<evidence type="ECO:0000256" key="3">
    <source>
        <dbReference type="ARBA" id="ARBA00022771"/>
    </source>
</evidence>
<keyword evidence="2" id="KW-0479">Metal-binding</keyword>
<dbReference type="GO" id="GO:0008270">
    <property type="term" value="F:zinc ion binding"/>
    <property type="evidence" value="ECO:0007669"/>
    <property type="project" value="UniProtKB-KW"/>
</dbReference>
<evidence type="ECO:0000256" key="7">
    <source>
        <dbReference type="ARBA" id="ARBA00023163"/>
    </source>
</evidence>
<evidence type="ECO:0000256" key="2">
    <source>
        <dbReference type="ARBA" id="ARBA00022723"/>
    </source>
</evidence>
<evidence type="ECO:0000256" key="5">
    <source>
        <dbReference type="ARBA" id="ARBA00023015"/>
    </source>
</evidence>
<sequence length="98" mass="11573">MLVLLQEEAHFPCFFFNLKISISSIRRHMSYTCISGLNACTIDRSRRNWCPSCRLEKCYQLNMRPEAVQSERGPRTRTNVTQEYYDDEFLKATKLVSE</sequence>
<keyword evidence="8" id="KW-0675">Receptor</keyword>
<dbReference type="EMBL" id="BTRK01000003">
    <property type="protein sequence ID" value="GMR42736.1"/>
    <property type="molecule type" value="Genomic_DNA"/>
</dbReference>
<dbReference type="InterPro" id="IPR050274">
    <property type="entry name" value="Nuclear_hormone_rcpt_NR2"/>
</dbReference>
<dbReference type="AlphaFoldDB" id="A0AAN4ZL19"/>
<evidence type="ECO:0000256" key="9">
    <source>
        <dbReference type="ARBA" id="ARBA00023242"/>
    </source>
</evidence>
<protein>
    <recommendedName>
        <fullName evidence="10">Nuclear receptor domain-containing protein</fullName>
    </recommendedName>
</protein>
<dbReference type="SUPFAM" id="SSF57716">
    <property type="entry name" value="Glucocorticoid receptor-like (DNA-binding domain)"/>
    <property type="match status" value="1"/>
</dbReference>
<feature type="domain" description="Nuclear receptor" evidence="10">
    <location>
        <begin position="15"/>
        <end position="70"/>
    </location>
</feature>
<keyword evidence="12" id="KW-1185">Reference proteome</keyword>
<keyword evidence="7" id="KW-0804">Transcription</keyword>
<evidence type="ECO:0000313" key="11">
    <source>
        <dbReference type="EMBL" id="GMR42736.1"/>
    </source>
</evidence>
<accession>A0AAN4ZL19</accession>
<gene>
    <name evidence="11" type="ORF">PMAYCL1PPCAC_12931</name>
</gene>
<organism evidence="11 12">
    <name type="scientific">Pristionchus mayeri</name>
    <dbReference type="NCBI Taxonomy" id="1317129"/>
    <lineage>
        <taxon>Eukaryota</taxon>
        <taxon>Metazoa</taxon>
        <taxon>Ecdysozoa</taxon>
        <taxon>Nematoda</taxon>
        <taxon>Chromadorea</taxon>
        <taxon>Rhabditida</taxon>
        <taxon>Rhabditina</taxon>
        <taxon>Diplogasteromorpha</taxon>
        <taxon>Diplogasteroidea</taxon>
        <taxon>Neodiplogasteridae</taxon>
        <taxon>Pristionchus</taxon>
    </lineage>
</organism>
<keyword evidence="9" id="KW-0539">Nucleus</keyword>
<name>A0AAN4ZL19_9BILA</name>